<feature type="transmembrane region" description="Helical" evidence="6">
    <location>
        <begin position="236"/>
        <end position="255"/>
    </location>
</feature>
<dbReference type="InterPro" id="IPR018393">
    <property type="entry name" value="NADHpl_OxRdtase_5_subgr"/>
</dbReference>
<protein>
    <submittedName>
        <fullName evidence="9">NADH-quinone oxidoreductase subunit L</fullName>
    </submittedName>
</protein>
<feature type="transmembrane region" description="Helical" evidence="6">
    <location>
        <begin position="114"/>
        <end position="134"/>
    </location>
</feature>
<dbReference type="RefSeq" id="WP_185252515.1">
    <property type="nucleotide sequence ID" value="NZ_JACKXE010000001.1"/>
</dbReference>
<reference evidence="9 10" key="1">
    <citation type="submission" date="2020-08" db="EMBL/GenBank/DDBJ databases">
        <authorList>
            <person name="Seo M.-J."/>
        </authorList>
    </citation>
    <scope>NUCLEOTIDE SEQUENCE [LARGE SCALE GENOMIC DNA]</scope>
    <source>
        <strain evidence="9 10">KIGAM211</strain>
    </source>
</reference>
<comment type="subcellular location">
    <subcellularLocation>
        <location evidence="1">Endomembrane system</location>
        <topology evidence="1">Multi-pass membrane protein</topology>
    </subcellularLocation>
    <subcellularLocation>
        <location evidence="5">Membrane</location>
        <topology evidence="5">Multi-pass membrane protein</topology>
    </subcellularLocation>
</comment>
<feature type="domain" description="NADH:quinone oxidoreductase/Mrp antiporter transmembrane" evidence="7">
    <location>
        <begin position="163"/>
        <end position="448"/>
    </location>
</feature>
<dbReference type="GO" id="GO:0012505">
    <property type="term" value="C:endomembrane system"/>
    <property type="evidence" value="ECO:0007669"/>
    <property type="project" value="UniProtKB-SubCell"/>
</dbReference>
<evidence type="ECO:0000313" key="9">
    <source>
        <dbReference type="EMBL" id="MBB6627347.1"/>
    </source>
</evidence>
<feature type="transmembrane region" description="Helical" evidence="6">
    <location>
        <begin position="526"/>
        <end position="548"/>
    </location>
</feature>
<evidence type="ECO:0000256" key="4">
    <source>
        <dbReference type="ARBA" id="ARBA00023136"/>
    </source>
</evidence>
<feature type="transmembrane region" description="Helical" evidence="6">
    <location>
        <begin position="306"/>
        <end position="327"/>
    </location>
</feature>
<evidence type="ECO:0000313" key="10">
    <source>
        <dbReference type="Proteomes" id="UP000523955"/>
    </source>
</evidence>
<dbReference type="GO" id="GO:0008137">
    <property type="term" value="F:NADH dehydrogenase (ubiquinone) activity"/>
    <property type="evidence" value="ECO:0007669"/>
    <property type="project" value="InterPro"/>
</dbReference>
<proteinExistence type="predicted"/>
<dbReference type="GO" id="GO:0016020">
    <property type="term" value="C:membrane"/>
    <property type="evidence" value="ECO:0007669"/>
    <property type="project" value="UniProtKB-SubCell"/>
</dbReference>
<evidence type="ECO:0000256" key="6">
    <source>
        <dbReference type="SAM" id="Phobius"/>
    </source>
</evidence>
<dbReference type="InterPro" id="IPR003945">
    <property type="entry name" value="NU5C-like"/>
</dbReference>
<feature type="transmembrane region" description="Helical" evidence="6">
    <location>
        <begin position="276"/>
        <end position="294"/>
    </location>
</feature>
<evidence type="ECO:0000256" key="1">
    <source>
        <dbReference type="ARBA" id="ARBA00004127"/>
    </source>
</evidence>
<dbReference type="GO" id="GO:0015990">
    <property type="term" value="P:electron transport coupled proton transport"/>
    <property type="evidence" value="ECO:0007669"/>
    <property type="project" value="TreeGrafter"/>
</dbReference>
<keyword evidence="4 6" id="KW-0472">Membrane</keyword>
<feature type="transmembrane region" description="Helical" evidence="6">
    <location>
        <begin position="57"/>
        <end position="78"/>
    </location>
</feature>
<dbReference type="AlphaFoldDB" id="A0A7X0RFN4"/>
<dbReference type="PANTHER" id="PTHR42829:SF2">
    <property type="entry name" value="NADH-UBIQUINONE OXIDOREDUCTASE CHAIN 5"/>
    <property type="match status" value="1"/>
</dbReference>
<dbReference type="InterPro" id="IPR001516">
    <property type="entry name" value="Proton_antipo_N"/>
</dbReference>
<name>A0A7X0RFN4_9ACTN</name>
<feature type="transmembrane region" description="Helical" evidence="6">
    <location>
        <begin position="209"/>
        <end position="230"/>
    </location>
</feature>
<dbReference type="Pfam" id="PF00662">
    <property type="entry name" value="Proton_antipo_N"/>
    <property type="match status" value="1"/>
</dbReference>
<feature type="transmembrane region" description="Helical" evidence="6">
    <location>
        <begin position="397"/>
        <end position="419"/>
    </location>
</feature>
<dbReference type="EMBL" id="JACKXE010000001">
    <property type="protein sequence ID" value="MBB6627347.1"/>
    <property type="molecule type" value="Genomic_DNA"/>
</dbReference>
<dbReference type="NCBIfam" id="TIGR01974">
    <property type="entry name" value="NDH_I_L"/>
    <property type="match status" value="1"/>
</dbReference>
<feature type="transmembrane region" description="Helical" evidence="6">
    <location>
        <begin position="482"/>
        <end position="506"/>
    </location>
</feature>
<dbReference type="PRINTS" id="PR01434">
    <property type="entry name" value="NADHDHGNASE5"/>
</dbReference>
<organism evidence="9 10">
    <name type="scientific">Nocardioides luti</name>
    <dbReference type="NCBI Taxonomy" id="2761101"/>
    <lineage>
        <taxon>Bacteria</taxon>
        <taxon>Bacillati</taxon>
        <taxon>Actinomycetota</taxon>
        <taxon>Actinomycetes</taxon>
        <taxon>Propionibacteriales</taxon>
        <taxon>Nocardioidaceae</taxon>
        <taxon>Nocardioides</taxon>
    </lineage>
</organism>
<evidence type="ECO:0000256" key="2">
    <source>
        <dbReference type="ARBA" id="ARBA00022692"/>
    </source>
</evidence>
<dbReference type="GO" id="GO:0042773">
    <property type="term" value="P:ATP synthesis coupled electron transport"/>
    <property type="evidence" value="ECO:0007669"/>
    <property type="project" value="InterPro"/>
</dbReference>
<feature type="transmembrane region" description="Helical" evidence="6">
    <location>
        <begin position="439"/>
        <end position="461"/>
    </location>
</feature>
<evidence type="ECO:0000259" key="8">
    <source>
        <dbReference type="Pfam" id="PF00662"/>
    </source>
</evidence>
<keyword evidence="2 5" id="KW-0812">Transmembrane</keyword>
<evidence type="ECO:0000259" key="7">
    <source>
        <dbReference type="Pfam" id="PF00361"/>
    </source>
</evidence>
<feature type="transmembrane region" description="Helical" evidence="6">
    <location>
        <begin position="28"/>
        <end position="50"/>
    </location>
</feature>
<keyword evidence="10" id="KW-1185">Reference proteome</keyword>
<feature type="domain" description="NADH-Ubiquinone oxidoreductase (complex I) chain 5 N-terminal" evidence="8">
    <location>
        <begin position="97"/>
        <end position="147"/>
    </location>
</feature>
<keyword evidence="3 6" id="KW-1133">Transmembrane helix</keyword>
<comment type="caution">
    <text evidence="9">The sequence shown here is derived from an EMBL/GenBank/DDBJ whole genome shotgun (WGS) entry which is preliminary data.</text>
</comment>
<feature type="transmembrane region" description="Helical" evidence="6">
    <location>
        <begin position="343"/>
        <end position="362"/>
    </location>
</feature>
<dbReference type="PRINTS" id="PR01435">
    <property type="entry name" value="NPOXDRDTASE5"/>
</dbReference>
<dbReference type="Proteomes" id="UP000523955">
    <property type="component" value="Unassembled WGS sequence"/>
</dbReference>
<feature type="transmembrane region" description="Helical" evidence="6">
    <location>
        <begin position="630"/>
        <end position="650"/>
    </location>
</feature>
<dbReference type="NCBIfam" id="NF005141">
    <property type="entry name" value="PRK06590.1"/>
    <property type="match status" value="1"/>
</dbReference>
<feature type="transmembrane region" description="Helical" evidence="6">
    <location>
        <begin position="146"/>
        <end position="163"/>
    </location>
</feature>
<dbReference type="Pfam" id="PF00361">
    <property type="entry name" value="Proton_antipo_M"/>
    <property type="match status" value="1"/>
</dbReference>
<dbReference type="InterPro" id="IPR001750">
    <property type="entry name" value="ND/Mrp_TM"/>
</dbReference>
<gene>
    <name evidence="9" type="primary">nuoL</name>
    <name evidence="9" type="ORF">H5V45_08445</name>
</gene>
<sequence length="651" mass="69239">MFAQITAWHEAVHIPVVDPGATSGVFTLLWLVIALPLAGAVVLLVGGAAFPRVVDRWGHLLGTLMPVGSFVISLLMFLSLLGRDAGERQIGQHLYDWIQVGHLDVGMDLLYDPLSALFLMLITGVGSLIHVYSIGYMEHDPRRRRFFGYLNLFVAAMLMLVLSENYLGLFLGWEGVGLASYLLIGFWQHKPSAAAAAKKAFVINRVGDLGMSTAIMLMFVTFGTTSFSGISEASSGASGFTLNALGLLLLLGACAKSAQVPLQAWLLDAMEGPTPVSALIHAATMVTAGVYLITRSNFIFELAPTAQTVVVVVAVTTLLWGAVIGCAKDDIKKALAGSTMSQIGYMMLGAGLGVGGYAFAIFHLLTHGFFKANMFLGAGSVMHGMNDDVDMRRYGAVRHAMPVTFLTFAMGYLAIIGFPGFSGFWSKDKIIEVALAENWFVGLCALLGAGVTGFYMTRLMLLTFFTEQRWKKDVHPHESPKVMTVPLIVLAALSVLGGLMLAGGWITDFLAPVVGEAPEEHLPVPAIVISLLAVLVVAVGVATAWFLVGKREVPLTPPQDVSFVTRAARADLYGDAINEGVVVQPGRRLVSGLLGMDKYAVDGALTGGPVAIGAIAGQLRKVQNGFVRSYALSLLGGVLLVVLALLAVNLA</sequence>
<accession>A0A7X0RFN4</accession>
<evidence type="ECO:0000256" key="5">
    <source>
        <dbReference type="RuleBase" id="RU000320"/>
    </source>
</evidence>
<evidence type="ECO:0000256" key="3">
    <source>
        <dbReference type="ARBA" id="ARBA00022989"/>
    </source>
</evidence>
<dbReference type="PANTHER" id="PTHR42829">
    <property type="entry name" value="NADH-UBIQUINONE OXIDOREDUCTASE CHAIN 5"/>
    <property type="match status" value="1"/>
</dbReference>
<dbReference type="GO" id="GO:0003954">
    <property type="term" value="F:NADH dehydrogenase activity"/>
    <property type="evidence" value="ECO:0007669"/>
    <property type="project" value="TreeGrafter"/>
</dbReference>
<dbReference type="Gene3D" id="1.20.5.2700">
    <property type="match status" value="1"/>
</dbReference>